<comment type="subunit">
    <text evidence="5">NDH-1 is composed of 14 different subunits. Subunits NuoA, H, J, K, L, M, N constitute the membrane sector of the complex.</text>
</comment>
<dbReference type="InterPro" id="IPR001750">
    <property type="entry name" value="ND/Mrp_TM"/>
</dbReference>
<comment type="subcellular location">
    <subcellularLocation>
        <location evidence="5">Cell membrane</location>
        <topology evidence="5">Multi-pass membrane protein</topology>
    </subcellularLocation>
    <subcellularLocation>
        <location evidence="1">Endomembrane system</location>
        <topology evidence="1">Multi-pass membrane protein</topology>
    </subcellularLocation>
    <subcellularLocation>
        <location evidence="6">Membrane</location>
        <topology evidence="6">Multi-pass membrane protein</topology>
    </subcellularLocation>
</comment>
<organism evidence="8 9">
    <name type="scientific">Acetobacter senegalensis</name>
    <dbReference type="NCBI Taxonomy" id="446692"/>
    <lineage>
        <taxon>Bacteria</taxon>
        <taxon>Pseudomonadati</taxon>
        <taxon>Pseudomonadota</taxon>
        <taxon>Alphaproteobacteria</taxon>
        <taxon>Acetobacterales</taxon>
        <taxon>Acetobacteraceae</taxon>
        <taxon>Acetobacter</taxon>
    </lineage>
</organism>
<keyword evidence="5" id="KW-0813">Transport</keyword>
<feature type="transmembrane region" description="Helical" evidence="5">
    <location>
        <begin position="6"/>
        <end position="28"/>
    </location>
</feature>
<keyword evidence="5" id="KW-0830">Ubiquinone</keyword>
<dbReference type="EMBL" id="LN606600">
    <property type="protein sequence ID" value="CEF42551.1"/>
    <property type="molecule type" value="Genomic_DNA"/>
</dbReference>
<keyword evidence="5" id="KW-0520">NAD</keyword>
<dbReference type="KEGG" id="asz:ASN_3312"/>
<evidence type="ECO:0000256" key="3">
    <source>
        <dbReference type="ARBA" id="ARBA00022989"/>
    </source>
</evidence>
<dbReference type="GO" id="GO:0042773">
    <property type="term" value="P:ATP synthesis coupled electron transport"/>
    <property type="evidence" value="ECO:0007669"/>
    <property type="project" value="InterPro"/>
</dbReference>
<dbReference type="GO" id="GO:0008137">
    <property type="term" value="F:NADH dehydrogenase (ubiquinone) activity"/>
    <property type="evidence" value="ECO:0007669"/>
    <property type="project" value="InterPro"/>
</dbReference>
<feature type="transmembrane region" description="Helical" evidence="5">
    <location>
        <begin position="127"/>
        <end position="147"/>
    </location>
</feature>
<evidence type="ECO:0000259" key="7">
    <source>
        <dbReference type="Pfam" id="PF00361"/>
    </source>
</evidence>
<dbReference type="GO" id="GO:0005886">
    <property type="term" value="C:plasma membrane"/>
    <property type="evidence" value="ECO:0007669"/>
    <property type="project" value="UniProtKB-SubCell"/>
</dbReference>
<dbReference type="AlphaFoldDB" id="A0A0U5F188"/>
<accession>A0A0U5F188</accession>
<keyword evidence="5" id="KW-1003">Cell membrane</keyword>
<feature type="transmembrane region" description="Helical" evidence="5">
    <location>
        <begin position="287"/>
        <end position="307"/>
    </location>
</feature>
<keyword evidence="8" id="KW-0560">Oxidoreductase</keyword>
<feature type="transmembrane region" description="Helical" evidence="5">
    <location>
        <begin position="444"/>
        <end position="463"/>
    </location>
</feature>
<keyword evidence="9" id="KW-1185">Reference proteome</keyword>
<dbReference type="RefSeq" id="WP_058988707.1">
    <property type="nucleotide sequence ID" value="NZ_LN606600.1"/>
</dbReference>
<feature type="transmembrane region" description="Helical" evidence="5">
    <location>
        <begin position="70"/>
        <end position="90"/>
    </location>
</feature>
<dbReference type="PANTHER" id="PTHR22773">
    <property type="entry name" value="NADH DEHYDROGENASE"/>
    <property type="match status" value="1"/>
</dbReference>
<dbReference type="Pfam" id="PF00361">
    <property type="entry name" value="Proton_antipo_M"/>
    <property type="match status" value="1"/>
</dbReference>
<dbReference type="GeneID" id="34784267"/>
<keyword evidence="3 5" id="KW-1133">Transmembrane helix</keyword>
<feature type="domain" description="NADH:quinone oxidoreductase/Mrp antiporter transmembrane" evidence="7">
    <location>
        <begin position="122"/>
        <end position="410"/>
    </location>
</feature>
<evidence type="ECO:0000313" key="8">
    <source>
        <dbReference type="EMBL" id="CEF42551.1"/>
    </source>
</evidence>
<gene>
    <name evidence="5 8" type="primary">nuoN</name>
    <name evidence="8" type="ORF">ASN_3312</name>
</gene>
<feature type="transmembrane region" description="Helical" evidence="5">
    <location>
        <begin position="261"/>
        <end position="280"/>
    </location>
</feature>
<feature type="transmembrane region" description="Helical" evidence="5">
    <location>
        <begin position="35"/>
        <end position="55"/>
    </location>
</feature>
<comment type="catalytic activity">
    <reaction evidence="5">
        <text>a quinone + NADH + 5 H(+)(in) = a quinol + NAD(+) + 4 H(+)(out)</text>
        <dbReference type="Rhea" id="RHEA:57888"/>
        <dbReference type="ChEBI" id="CHEBI:15378"/>
        <dbReference type="ChEBI" id="CHEBI:24646"/>
        <dbReference type="ChEBI" id="CHEBI:57540"/>
        <dbReference type="ChEBI" id="CHEBI:57945"/>
        <dbReference type="ChEBI" id="CHEBI:132124"/>
    </reaction>
</comment>
<dbReference type="HAMAP" id="MF_00445">
    <property type="entry name" value="NDH1_NuoN_1"/>
    <property type="match status" value="1"/>
</dbReference>
<feature type="transmembrane region" description="Helical" evidence="5">
    <location>
        <begin position="319"/>
        <end position="340"/>
    </location>
</feature>
<dbReference type="PATRIC" id="fig|446692.3.peg.3512"/>
<evidence type="ECO:0000256" key="4">
    <source>
        <dbReference type="ARBA" id="ARBA00023136"/>
    </source>
</evidence>
<feature type="transmembrane region" description="Helical" evidence="5">
    <location>
        <begin position="159"/>
        <end position="179"/>
    </location>
</feature>
<protein>
    <recommendedName>
        <fullName evidence="5">NADH-quinone oxidoreductase subunit N</fullName>
        <ecNumber evidence="5">7.1.1.-</ecNumber>
    </recommendedName>
    <alternativeName>
        <fullName evidence="5">NADH dehydrogenase I subunit N</fullName>
    </alternativeName>
    <alternativeName>
        <fullName evidence="5">NDH-1 subunit N</fullName>
    </alternativeName>
</protein>
<keyword evidence="2 5" id="KW-0812">Transmembrane</keyword>
<feature type="transmembrane region" description="Helical" evidence="5">
    <location>
        <begin position="400"/>
        <end position="423"/>
    </location>
</feature>
<evidence type="ECO:0000256" key="1">
    <source>
        <dbReference type="ARBA" id="ARBA00004127"/>
    </source>
</evidence>
<comment type="similarity">
    <text evidence="5">Belongs to the complex I subunit 2 family.</text>
</comment>
<evidence type="ECO:0000313" key="9">
    <source>
        <dbReference type="Proteomes" id="UP000056109"/>
    </source>
</evidence>
<name>A0A0U5F188_9PROT</name>
<feature type="transmembrane region" description="Helical" evidence="5">
    <location>
        <begin position="234"/>
        <end position="255"/>
    </location>
</feature>
<comment type="function">
    <text evidence="5">NDH-1 shuttles electrons from NADH, via FMN and iron-sulfur (Fe-S) centers, to quinones in the respiratory chain. The immediate electron acceptor for the enzyme in this species is believed to be ubiquinone. Couples the redox reaction to proton translocation (for every two electrons transferred, four hydrogen ions are translocated across the cytoplasmic membrane), and thus conserves the redox energy in a proton gradient.</text>
</comment>
<feature type="transmembrane region" description="Helical" evidence="5">
    <location>
        <begin position="199"/>
        <end position="222"/>
    </location>
</feature>
<dbReference type="Proteomes" id="UP000056109">
    <property type="component" value="Chromosome I"/>
</dbReference>
<keyword evidence="4 5" id="KW-0472">Membrane</keyword>
<dbReference type="GO" id="GO:0050136">
    <property type="term" value="F:NADH dehydrogenase (quinone) (non-electrogenic) activity"/>
    <property type="evidence" value="ECO:0007669"/>
    <property type="project" value="UniProtKB-UniRule"/>
</dbReference>
<evidence type="ECO:0000256" key="5">
    <source>
        <dbReference type="HAMAP-Rule" id="MF_00445"/>
    </source>
</evidence>
<reference evidence="9" key="1">
    <citation type="submission" date="2014-09" db="EMBL/GenBank/DDBJ databases">
        <authorList>
            <person name="Illeghems K.G."/>
        </authorList>
    </citation>
    <scope>NUCLEOTIDE SEQUENCE [LARGE SCALE GENOMIC DNA]</scope>
    <source>
        <strain evidence="9">108B</strain>
    </source>
</reference>
<proteinExistence type="inferred from homology"/>
<evidence type="ECO:0000256" key="6">
    <source>
        <dbReference type="RuleBase" id="RU000320"/>
    </source>
</evidence>
<feature type="transmembrane region" description="Helical" evidence="5">
    <location>
        <begin position="102"/>
        <end position="121"/>
    </location>
</feature>
<dbReference type="GO" id="GO:0048038">
    <property type="term" value="F:quinone binding"/>
    <property type="evidence" value="ECO:0007669"/>
    <property type="project" value="UniProtKB-KW"/>
</dbReference>
<feature type="transmembrane region" description="Helical" evidence="5">
    <location>
        <begin position="361"/>
        <end position="380"/>
    </location>
</feature>
<keyword evidence="5" id="KW-1278">Translocase</keyword>
<evidence type="ECO:0000256" key="2">
    <source>
        <dbReference type="ARBA" id="ARBA00022692"/>
    </source>
</evidence>
<dbReference type="InterPro" id="IPR010096">
    <property type="entry name" value="NADH-Q_OxRdtase_suN/2"/>
</dbReference>
<keyword evidence="5" id="KW-0874">Quinone</keyword>
<dbReference type="EC" id="7.1.1.-" evidence="5"/>
<dbReference type="GO" id="GO:0012505">
    <property type="term" value="C:endomembrane system"/>
    <property type="evidence" value="ECO:0007669"/>
    <property type="project" value="UniProtKB-SubCell"/>
</dbReference>
<sequence>MITHDLFLPLPLPLLSVGTMLLLTAIAWRRSTTRSLTLALVTLALSLGGIGYHVGTPQPEGLSLFVQDRWANYTALLILLSSLSILLMSWRDLEQDKTHPTDEYPLMLVLGTLGATSMVFSANYLPFFLGVEILALSLMGLVASRSSRLTEASEASMKYLILSGISSAILLFGIGLAYASTGSLLFSPPPSGNANTIPAIATIMILVGVFFKLSAVPFHMWLPDVMDGAPPPVAAFMAVVSKIAIFSSLVRYFGTGDTPEYLHGILSAVIILTILGGNFLALRQTNLIRLMACSSIAHVGYLLIAFFSPGQLRSEAITLYLAAYAASTLGIFAIICAFALTENSLPNTITDWRGLFYTRPFLATTLSLMLLSLAGIPPGIGFFAKFEVAATGVERQQTLLLAALVIGSIIGLYYYLSIVRVLMGTQDTPSLQVKKSQSPELTTLIVVLTLIVVVGGIFPARMLPQVLPSPPLPQNELISIQEPMQPSL</sequence>